<dbReference type="Pfam" id="PF01156">
    <property type="entry name" value="IU_nuc_hydro"/>
    <property type="match status" value="1"/>
</dbReference>
<comment type="caution">
    <text evidence="6">The sequence shown here is derived from an EMBL/GenBank/DDBJ whole genome shotgun (WGS) entry which is preliminary data.</text>
</comment>
<dbReference type="SUPFAM" id="SSF143555">
    <property type="entry name" value="FwdE-like"/>
    <property type="match status" value="1"/>
</dbReference>
<accession>A0A6M1RWJ2</accession>
<evidence type="ECO:0000313" key="7">
    <source>
        <dbReference type="Proteomes" id="UP000477311"/>
    </source>
</evidence>
<evidence type="ECO:0000256" key="3">
    <source>
        <dbReference type="SAM" id="SignalP"/>
    </source>
</evidence>
<keyword evidence="7" id="KW-1185">Reference proteome</keyword>
<evidence type="ECO:0000313" key="6">
    <source>
        <dbReference type="EMBL" id="NGO39754.1"/>
    </source>
</evidence>
<dbReference type="AlphaFoldDB" id="A0A6M1RWJ2"/>
<dbReference type="GO" id="GO:0008477">
    <property type="term" value="F:purine nucleosidase activity"/>
    <property type="evidence" value="ECO:0007669"/>
    <property type="project" value="TreeGrafter"/>
</dbReference>
<evidence type="ECO:0000256" key="2">
    <source>
        <dbReference type="ARBA" id="ARBA00023295"/>
    </source>
</evidence>
<feature type="domain" description="Formylmethanofuran dehydrogenase subunit E" evidence="5">
    <location>
        <begin position="351"/>
        <end position="483"/>
    </location>
</feature>
<dbReference type="GO" id="GO:0006152">
    <property type="term" value="P:purine nucleoside catabolic process"/>
    <property type="evidence" value="ECO:0007669"/>
    <property type="project" value="TreeGrafter"/>
</dbReference>
<dbReference type="RefSeq" id="WP_165107968.1">
    <property type="nucleotide sequence ID" value="NZ_JAAKYA010000071.1"/>
</dbReference>
<dbReference type="InterPro" id="IPR001910">
    <property type="entry name" value="Inosine/uridine_hydrolase_dom"/>
</dbReference>
<sequence length="495" mass="54329">MRGKLTFWVRSGAGLLLWALAALADTERPIIFDGDWAGDDARALALILSDPDHEVLAVVATEGACPPGVGAAHAARVLQLFQRSEVRVVMGRPVPQPPPPFRAHATSLDWDALGPGPEAPGGWPDFLAFWRALRRTNAEPVQYVCTGPLTTLAHLLRAEPAAARQIESVIWYGSAPEDPDPDWNTRLDPEAVREVQRAGLPVTVVGYPRGTGAPVLEPVWVEQAGRGTDAAARLIRGLFGQGRGAELVQARHLRFWDDLVALWLLEPGKFTVTPVAGVGSWRRATPRSVESVPVDLLGWIVEGALRQTVVLNRFPTDEAALREDVRPWARAIQERHGWEEWKLAVLTSELHRHLGTWSIVGAKMGLYAREQLRVGLDALRVESYAGLRPPLSCLNDGLQVATGASLGRGTIRVVETAAPRCEALFIHGDRRLRLRLRSEHARAIEDELARLVKEHGGLTPAYFEAVRAAALRHWLELDRKTLFEVVPDTAGGDHP</sequence>
<dbReference type="PANTHER" id="PTHR12304">
    <property type="entry name" value="INOSINE-URIDINE PREFERRING NUCLEOSIDE HYDROLASE"/>
    <property type="match status" value="1"/>
</dbReference>
<keyword evidence="1" id="KW-0378">Hydrolase</keyword>
<evidence type="ECO:0000259" key="5">
    <source>
        <dbReference type="Pfam" id="PF02663"/>
    </source>
</evidence>
<dbReference type="Gene3D" id="3.30.1330.130">
    <property type="match status" value="1"/>
</dbReference>
<dbReference type="Pfam" id="PF02663">
    <property type="entry name" value="FmdE"/>
    <property type="match status" value="1"/>
</dbReference>
<dbReference type="InterPro" id="IPR023186">
    <property type="entry name" value="IUNH"/>
</dbReference>
<evidence type="ECO:0008006" key="8">
    <source>
        <dbReference type="Google" id="ProtNLM"/>
    </source>
</evidence>
<dbReference type="PANTHER" id="PTHR12304:SF4">
    <property type="entry name" value="URIDINE NUCLEOSIDASE"/>
    <property type="match status" value="1"/>
</dbReference>
<dbReference type="InterPro" id="IPR036452">
    <property type="entry name" value="Ribo_hydro-like"/>
</dbReference>
<dbReference type="GO" id="GO:0005829">
    <property type="term" value="C:cytosol"/>
    <property type="evidence" value="ECO:0007669"/>
    <property type="project" value="TreeGrafter"/>
</dbReference>
<dbReference type="InterPro" id="IPR003814">
    <property type="entry name" value="FmdEsu_dom"/>
</dbReference>
<protein>
    <recommendedName>
        <fullName evidence="8">Inosine/uridine-preferring nucleoside hydrolase domain-containing protein</fullName>
    </recommendedName>
</protein>
<keyword evidence="3" id="KW-0732">Signal</keyword>
<name>A0A6M1RWJ2_9BACT</name>
<proteinExistence type="predicted"/>
<feature type="chain" id="PRO_5026948994" description="Inosine/uridine-preferring nucleoside hydrolase domain-containing protein" evidence="3">
    <location>
        <begin position="25"/>
        <end position="495"/>
    </location>
</feature>
<feature type="domain" description="Inosine/uridine-preferring nucleoside hydrolase" evidence="4">
    <location>
        <begin position="30"/>
        <end position="271"/>
    </location>
</feature>
<keyword evidence="2" id="KW-0326">Glycosidase</keyword>
<dbReference type="SUPFAM" id="SSF53590">
    <property type="entry name" value="Nucleoside hydrolase"/>
    <property type="match status" value="1"/>
</dbReference>
<evidence type="ECO:0000259" key="4">
    <source>
        <dbReference type="Pfam" id="PF01156"/>
    </source>
</evidence>
<evidence type="ECO:0000256" key="1">
    <source>
        <dbReference type="ARBA" id="ARBA00022801"/>
    </source>
</evidence>
<feature type="signal peptide" evidence="3">
    <location>
        <begin position="1"/>
        <end position="24"/>
    </location>
</feature>
<dbReference type="Proteomes" id="UP000477311">
    <property type="component" value="Unassembled WGS sequence"/>
</dbReference>
<reference evidence="6 7" key="1">
    <citation type="submission" date="2020-02" db="EMBL/GenBank/DDBJ databases">
        <title>Draft genome sequence of Limisphaera ngatamarikiensis NGM72.4T, a thermophilic Verrucomicrobia grouped in subdivision 3.</title>
        <authorList>
            <person name="Carere C.R."/>
            <person name="Steen J."/>
            <person name="Hugenholtz P."/>
            <person name="Stott M.B."/>
        </authorList>
    </citation>
    <scope>NUCLEOTIDE SEQUENCE [LARGE SCALE GENOMIC DNA]</scope>
    <source>
        <strain evidence="6 7">NGM72.4</strain>
    </source>
</reference>
<dbReference type="Gene3D" id="3.90.245.10">
    <property type="entry name" value="Ribonucleoside hydrolase-like"/>
    <property type="match status" value="1"/>
</dbReference>
<gene>
    <name evidence="6" type="ORF">G4L39_10160</name>
</gene>
<dbReference type="EMBL" id="JAAKYA010000071">
    <property type="protein sequence ID" value="NGO39754.1"/>
    <property type="molecule type" value="Genomic_DNA"/>
</dbReference>
<organism evidence="6 7">
    <name type="scientific">Limisphaera ngatamarikiensis</name>
    <dbReference type="NCBI Taxonomy" id="1324935"/>
    <lineage>
        <taxon>Bacteria</taxon>
        <taxon>Pseudomonadati</taxon>
        <taxon>Verrucomicrobiota</taxon>
        <taxon>Verrucomicrobiia</taxon>
        <taxon>Limisphaerales</taxon>
        <taxon>Limisphaeraceae</taxon>
        <taxon>Limisphaera</taxon>
    </lineage>
</organism>